<feature type="domain" description="Integrase catalytic" evidence="2">
    <location>
        <begin position="218"/>
        <end position="397"/>
    </location>
</feature>
<reference evidence="3 4" key="1">
    <citation type="submission" date="2019-09" db="EMBL/GenBank/DDBJ databases">
        <authorList>
            <person name="Ou C."/>
        </authorList>
    </citation>
    <scope>NUCLEOTIDE SEQUENCE [LARGE SCALE GENOMIC DNA]</scope>
    <source>
        <strain evidence="3">S2</strain>
        <tissue evidence="3">Leaf</tissue>
    </source>
</reference>
<evidence type="ECO:0000259" key="2">
    <source>
        <dbReference type="PROSITE" id="PS50994"/>
    </source>
</evidence>
<protein>
    <recommendedName>
        <fullName evidence="2">Integrase catalytic domain-containing protein</fullName>
    </recommendedName>
</protein>
<dbReference type="Gene3D" id="3.30.420.10">
    <property type="entry name" value="Ribonuclease H-like superfamily/Ribonuclease H"/>
    <property type="match status" value="1"/>
</dbReference>
<organism evidence="3 4">
    <name type="scientific">Pyrus ussuriensis x Pyrus communis</name>
    <dbReference type="NCBI Taxonomy" id="2448454"/>
    <lineage>
        <taxon>Eukaryota</taxon>
        <taxon>Viridiplantae</taxon>
        <taxon>Streptophyta</taxon>
        <taxon>Embryophyta</taxon>
        <taxon>Tracheophyta</taxon>
        <taxon>Spermatophyta</taxon>
        <taxon>Magnoliopsida</taxon>
        <taxon>eudicotyledons</taxon>
        <taxon>Gunneridae</taxon>
        <taxon>Pentapetalae</taxon>
        <taxon>rosids</taxon>
        <taxon>fabids</taxon>
        <taxon>Rosales</taxon>
        <taxon>Rosaceae</taxon>
        <taxon>Amygdaloideae</taxon>
        <taxon>Maleae</taxon>
        <taxon>Pyrus</taxon>
    </lineage>
</organism>
<dbReference type="InterPro" id="IPR012337">
    <property type="entry name" value="RNaseH-like_sf"/>
</dbReference>
<accession>A0A5N5HH29</accession>
<evidence type="ECO:0000313" key="3">
    <source>
        <dbReference type="EMBL" id="KAB2625402.1"/>
    </source>
</evidence>
<evidence type="ECO:0000256" key="1">
    <source>
        <dbReference type="SAM" id="MobiDB-lite"/>
    </source>
</evidence>
<dbReference type="SUPFAM" id="SSF56672">
    <property type="entry name" value="DNA/RNA polymerases"/>
    <property type="match status" value="1"/>
</dbReference>
<dbReference type="Pfam" id="PF07727">
    <property type="entry name" value="RVT_2"/>
    <property type="match status" value="1"/>
</dbReference>
<dbReference type="PANTHER" id="PTHR47481:SF22">
    <property type="entry name" value="RETROTRANSPOSON GAG DOMAIN-CONTAINING PROTEIN"/>
    <property type="match status" value="1"/>
</dbReference>
<feature type="region of interest" description="Disordered" evidence="1">
    <location>
        <begin position="471"/>
        <end position="495"/>
    </location>
</feature>
<dbReference type="InterPro" id="IPR043502">
    <property type="entry name" value="DNA/RNA_pol_sf"/>
</dbReference>
<dbReference type="AlphaFoldDB" id="A0A5N5HH29"/>
<dbReference type="InterPro" id="IPR001584">
    <property type="entry name" value="Integrase_cat-core"/>
</dbReference>
<dbReference type="PANTHER" id="PTHR47481">
    <property type="match status" value="1"/>
</dbReference>
<dbReference type="OrthoDB" id="1000646at2759"/>
<reference evidence="4" key="2">
    <citation type="submission" date="2019-10" db="EMBL/GenBank/DDBJ databases">
        <title>A de novo genome assembly of a pear dwarfing rootstock.</title>
        <authorList>
            <person name="Wang F."/>
            <person name="Wang J."/>
            <person name="Li S."/>
            <person name="Zhang Y."/>
            <person name="Fang M."/>
            <person name="Ma L."/>
            <person name="Zhao Y."/>
            <person name="Jiang S."/>
        </authorList>
    </citation>
    <scope>NUCLEOTIDE SEQUENCE [LARGE SCALE GENOMIC DNA]</scope>
</reference>
<dbReference type="SUPFAM" id="SSF53098">
    <property type="entry name" value="Ribonuclease H-like"/>
    <property type="match status" value="1"/>
</dbReference>
<dbReference type="Proteomes" id="UP000327157">
    <property type="component" value="Chromosome 16"/>
</dbReference>
<proteinExistence type="predicted"/>
<evidence type="ECO:0000313" key="4">
    <source>
        <dbReference type="Proteomes" id="UP000327157"/>
    </source>
</evidence>
<gene>
    <name evidence="3" type="ORF">D8674_017062</name>
</gene>
<dbReference type="GO" id="GO:0003676">
    <property type="term" value="F:nucleic acid binding"/>
    <property type="evidence" value="ECO:0007669"/>
    <property type="project" value="InterPro"/>
</dbReference>
<dbReference type="Pfam" id="PF25597">
    <property type="entry name" value="SH3_retrovirus"/>
    <property type="match status" value="1"/>
</dbReference>
<comment type="caution">
    <text evidence="3">The sequence shown here is derived from an EMBL/GenBank/DDBJ whole genome shotgun (WGS) entry which is preliminary data.</text>
</comment>
<dbReference type="CDD" id="cd09272">
    <property type="entry name" value="RNase_HI_RT_Ty1"/>
    <property type="match status" value="1"/>
</dbReference>
<dbReference type="GO" id="GO:0015074">
    <property type="term" value="P:DNA integration"/>
    <property type="evidence" value="ECO:0007669"/>
    <property type="project" value="InterPro"/>
</dbReference>
<dbReference type="InterPro" id="IPR013103">
    <property type="entry name" value="RVT_2"/>
</dbReference>
<reference evidence="3 4" key="3">
    <citation type="submission" date="2019-11" db="EMBL/GenBank/DDBJ databases">
        <title>A de novo genome assembly of a pear dwarfing rootstock.</title>
        <authorList>
            <person name="Wang F."/>
            <person name="Wang J."/>
            <person name="Li S."/>
            <person name="Zhang Y."/>
            <person name="Fang M."/>
            <person name="Ma L."/>
            <person name="Zhao Y."/>
            <person name="Jiang S."/>
        </authorList>
    </citation>
    <scope>NUCLEOTIDE SEQUENCE [LARGE SCALE GENOMIC DNA]</scope>
    <source>
        <strain evidence="3">S2</strain>
        <tissue evidence="3">Leaf</tissue>
    </source>
</reference>
<keyword evidence="4" id="KW-1185">Reference proteome</keyword>
<name>A0A5N5HH29_9ROSA</name>
<sequence>MVAYLLAKAQELTVYRGSFNGKHHSQHVFQYVKYQSTSKIHSWKEVALPFEPFLIGHDLWKFVDGSHPPPAATLTVTVHPTIVASESDSSSAVTASTTPNPAFAQWSRFAHGSVTNSATLGYQLLDLSKGSKPVNEYLQHAKSLTDKLAAIGRPVDPEDFITAILRGPGSDYLTLTIAIINVTPLHTFEDLLVLAVALGPIAHNATPVVSNAAGVLAVISNPSIPNLGMDLLLILSNPGLGRLLNTIGPPPVASLAVPPQAYWAPARGSQVAYYQDPNTWFPDTGATHHMTGDPKALLHPQPHRGPNSVQLGNGDSLNITSTGIQHHLSGPHTPQQNGLAERKHRHIADMTRTLLAAASAPLTLWVEAALTSVHLINLFPTSTLQWSTPYTLLLGRPPIYSHLRTFRCYRCLDRATGRVYISRHVVFNKEAFPFATPLGQHPNAYVELDIHPVVAPLPSNPLPVPATINPVGSPISAGPSTPHDTGPNGTRKPKTWNDGSIWYPLPHALSATMAEEINAFLKNNTWVLVPSSPTQNKVGSRLVANGFHQQLGIDYGETFSSVIKPATIRTGLSLAVSNHWSVRQFDVKNAFLHGHLQEEVYMSQPPGFVDPQRPNHVCRLTKVLYDLKQAPRAWFHCFSSYLFQYGFLQSEADSSLFIYHGGSSRMWLLLYVDDIVLTGNNPSLLQHFITALGHVFELKDLIPLHYFLGLQVNTIALGMHLTQAKYAYDLLTKANMLECKPCSTPVAAKLSLSVHDGVPLSSQLSIACYAKSKYRALSHAYVKTIWLTYLLHELGVTTQFSVYLHCDNLSTTYMAANPVFHARTRHIELDYHFVCEKVALGSHEVRFVPSVDQPADLLTKGLLKACHILLRSKLVHPGMPSLRRGVNTEFSPTST</sequence>
<dbReference type="InterPro" id="IPR036397">
    <property type="entry name" value="RNaseH_sf"/>
</dbReference>
<dbReference type="EMBL" id="SMOL01000160">
    <property type="protein sequence ID" value="KAB2625402.1"/>
    <property type="molecule type" value="Genomic_DNA"/>
</dbReference>
<dbReference type="InterPro" id="IPR057670">
    <property type="entry name" value="SH3_retrovirus"/>
</dbReference>
<dbReference type="PROSITE" id="PS50994">
    <property type="entry name" value="INTEGRASE"/>
    <property type="match status" value="1"/>
</dbReference>